<accession>A0ABU3P804</accession>
<dbReference type="Pfam" id="PF09956">
    <property type="entry name" value="Phage_cement_2"/>
    <property type="match status" value="1"/>
</dbReference>
<reference evidence="1" key="1">
    <citation type="submission" date="2023-09" db="EMBL/GenBank/DDBJ databases">
        <title>Paucibacter sp. APW11 Genome sequencing and assembly.</title>
        <authorList>
            <person name="Kim I."/>
        </authorList>
    </citation>
    <scope>NUCLEOTIDE SEQUENCE</scope>
    <source>
        <strain evidence="1">APW11</strain>
    </source>
</reference>
<evidence type="ECO:0000313" key="2">
    <source>
        <dbReference type="Proteomes" id="UP001246372"/>
    </source>
</evidence>
<dbReference type="RefSeq" id="WP_315648670.1">
    <property type="nucleotide sequence ID" value="NZ_JAVXZY010000001.1"/>
</dbReference>
<proteinExistence type="predicted"/>
<dbReference type="EMBL" id="JAVXZY010000001">
    <property type="protein sequence ID" value="MDT8998355.1"/>
    <property type="molecule type" value="Genomic_DNA"/>
</dbReference>
<dbReference type="InterPro" id="IPR011231">
    <property type="entry name" value="Phage_VT1-Sakai_H0018"/>
</dbReference>
<evidence type="ECO:0000313" key="1">
    <source>
        <dbReference type="EMBL" id="MDT8998355.1"/>
    </source>
</evidence>
<gene>
    <name evidence="1" type="ORF">RQP53_03585</name>
</gene>
<dbReference type="Proteomes" id="UP001246372">
    <property type="component" value="Unassembled WGS sequence"/>
</dbReference>
<protein>
    <submittedName>
        <fullName evidence="1">DUF2190 family protein</fullName>
    </submittedName>
</protein>
<sequence>MAGNFKQEGDHLDYTPGADTPSGSVILIGTKVGVALTTIKANTPGAVRVTGVWTIAKLGTDVVAQGAALYWDNTNKRLTVTAAGNTYAGYAAAAAGSGVTTVDIKINC</sequence>
<keyword evidence="2" id="KW-1185">Reference proteome</keyword>
<dbReference type="PIRSF" id="PIRSF030771">
    <property type="entry name" value="UCP030771"/>
    <property type="match status" value="1"/>
</dbReference>
<organism evidence="1 2">
    <name type="scientific">Roseateles aquae</name>
    <dbReference type="NCBI Taxonomy" id="3077235"/>
    <lineage>
        <taxon>Bacteria</taxon>
        <taxon>Pseudomonadati</taxon>
        <taxon>Pseudomonadota</taxon>
        <taxon>Betaproteobacteria</taxon>
        <taxon>Burkholderiales</taxon>
        <taxon>Sphaerotilaceae</taxon>
        <taxon>Roseateles</taxon>
    </lineage>
</organism>
<name>A0ABU3P804_9BURK</name>
<comment type="caution">
    <text evidence="1">The sequence shown here is derived from an EMBL/GenBank/DDBJ whole genome shotgun (WGS) entry which is preliminary data.</text>
</comment>